<comment type="subcellular location">
    <subcellularLocation>
        <location evidence="1">Cell membrane</location>
        <topology evidence="1">Multi-pass membrane protein</topology>
    </subcellularLocation>
</comment>
<dbReference type="EMBL" id="QBKS01000001">
    <property type="protein sequence ID" value="PTX57301.1"/>
    <property type="molecule type" value="Genomic_DNA"/>
</dbReference>
<dbReference type="Proteomes" id="UP000243978">
    <property type="component" value="Unassembled WGS sequence"/>
</dbReference>
<dbReference type="AlphaFoldDB" id="A0A2T6BML3"/>
<dbReference type="PANTHER" id="PTHR30086">
    <property type="entry name" value="ARGININE EXPORTER PROTEIN ARGO"/>
    <property type="match status" value="1"/>
</dbReference>
<reference evidence="7 8" key="1">
    <citation type="submission" date="2018-04" db="EMBL/GenBank/DDBJ databases">
        <title>Genomic Encyclopedia of Archaeal and Bacterial Type Strains, Phase II (KMG-II): from individual species to whole genera.</title>
        <authorList>
            <person name="Goeker M."/>
        </authorList>
    </citation>
    <scope>NUCLEOTIDE SEQUENCE [LARGE SCALE GENOMIC DNA]</scope>
    <source>
        <strain evidence="7 8">DSM 100977</strain>
    </source>
</reference>
<evidence type="ECO:0000256" key="1">
    <source>
        <dbReference type="ARBA" id="ARBA00004651"/>
    </source>
</evidence>
<feature type="transmembrane region" description="Helical" evidence="6">
    <location>
        <begin position="113"/>
        <end position="135"/>
    </location>
</feature>
<dbReference type="RefSeq" id="WP_107845409.1">
    <property type="nucleotide sequence ID" value="NZ_QBKS01000001.1"/>
</dbReference>
<protein>
    <submittedName>
        <fullName evidence="7">Threonine/homoserine/homoserine lactone efflux protein</fullName>
    </submittedName>
</protein>
<feature type="transmembrane region" description="Helical" evidence="6">
    <location>
        <begin position="141"/>
        <end position="165"/>
    </location>
</feature>
<dbReference type="Pfam" id="PF01810">
    <property type="entry name" value="LysE"/>
    <property type="match status" value="1"/>
</dbReference>
<evidence type="ECO:0000256" key="3">
    <source>
        <dbReference type="ARBA" id="ARBA00022692"/>
    </source>
</evidence>
<sequence>MTGALLASLAAFLVAAGSPGPATLSAAHVAMAHGRAAGLAHGMGLALGLFVWGVLAAFGLGAFIIGFAPALVALKVAGGLFLLWLAWGCGRRALGTEAATSTGPSQRFFRRGVLLNLANPKAIFAWLSVIAVGMPETPDRMFVVTATLACGALGVAIYAAIAVGFARPRVMSVYASWRRWIDGACAALFAGAGLKLLASRA</sequence>
<keyword evidence="3 6" id="KW-0812">Transmembrane</keyword>
<comment type="caution">
    <text evidence="7">The sequence shown here is derived from an EMBL/GenBank/DDBJ whole genome shotgun (WGS) entry which is preliminary data.</text>
</comment>
<evidence type="ECO:0000256" key="4">
    <source>
        <dbReference type="ARBA" id="ARBA00022989"/>
    </source>
</evidence>
<proteinExistence type="predicted"/>
<dbReference type="InterPro" id="IPR001123">
    <property type="entry name" value="LeuE-type"/>
</dbReference>
<dbReference type="OrthoDB" id="7659099at2"/>
<keyword evidence="8" id="KW-1185">Reference proteome</keyword>
<keyword evidence="5 6" id="KW-0472">Membrane</keyword>
<evidence type="ECO:0000313" key="8">
    <source>
        <dbReference type="Proteomes" id="UP000243978"/>
    </source>
</evidence>
<evidence type="ECO:0000256" key="6">
    <source>
        <dbReference type="SAM" id="Phobius"/>
    </source>
</evidence>
<evidence type="ECO:0000256" key="2">
    <source>
        <dbReference type="ARBA" id="ARBA00022475"/>
    </source>
</evidence>
<evidence type="ECO:0000256" key="5">
    <source>
        <dbReference type="ARBA" id="ARBA00023136"/>
    </source>
</evidence>
<evidence type="ECO:0000313" key="7">
    <source>
        <dbReference type="EMBL" id="PTX57301.1"/>
    </source>
</evidence>
<keyword evidence="4 6" id="KW-1133">Transmembrane helix</keyword>
<keyword evidence="2" id="KW-1003">Cell membrane</keyword>
<dbReference type="GO" id="GO:0015171">
    <property type="term" value="F:amino acid transmembrane transporter activity"/>
    <property type="evidence" value="ECO:0007669"/>
    <property type="project" value="TreeGrafter"/>
</dbReference>
<dbReference type="GO" id="GO:0005886">
    <property type="term" value="C:plasma membrane"/>
    <property type="evidence" value="ECO:0007669"/>
    <property type="project" value="UniProtKB-SubCell"/>
</dbReference>
<name>A0A2T6BML3_9RHOB</name>
<accession>A0A2T6BML3</accession>
<gene>
    <name evidence="7" type="ORF">C8N43_1968</name>
</gene>
<dbReference type="PANTHER" id="PTHR30086:SF20">
    <property type="entry name" value="ARGININE EXPORTER PROTEIN ARGO-RELATED"/>
    <property type="match status" value="1"/>
</dbReference>
<organism evidence="7 8">
    <name type="scientific">Litoreibacter ponti</name>
    <dbReference type="NCBI Taxonomy" id="1510457"/>
    <lineage>
        <taxon>Bacteria</taxon>
        <taxon>Pseudomonadati</taxon>
        <taxon>Pseudomonadota</taxon>
        <taxon>Alphaproteobacteria</taxon>
        <taxon>Rhodobacterales</taxon>
        <taxon>Roseobacteraceae</taxon>
        <taxon>Litoreibacter</taxon>
    </lineage>
</organism>